<dbReference type="AlphaFoldDB" id="A0AAP9Y3A7"/>
<dbReference type="EMBL" id="CP099587">
    <property type="protein sequence ID" value="USS47299.1"/>
    <property type="molecule type" value="Genomic_DNA"/>
</dbReference>
<dbReference type="Proteomes" id="UP001056386">
    <property type="component" value="Chromosome 1"/>
</dbReference>
<protein>
    <submittedName>
        <fullName evidence="1">Uncharacterized protein</fullName>
    </submittedName>
</protein>
<reference evidence="2" key="2">
    <citation type="submission" date="2022-06" db="EMBL/GenBank/DDBJ databases">
        <title>Draft genome sequence of Burkholderia glumae strain GR20004 isolated from rice panicle showing bacterial panicle blight.</title>
        <authorList>
            <person name="Choi S.Y."/>
            <person name="Lee Y.H."/>
        </authorList>
    </citation>
    <scope>NUCLEOTIDE SEQUENCE</scope>
    <source>
        <strain evidence="2">GR20004</strain>
    </source>
</reference>
<dbReference type="RefSeq" id="WP_127913938.1">
    <property type="nucleotide sequence ID" value="NZ_CP021074.1"/>
</dbReference>
<reference evidence="1 3" key="1">
    <citation type="submission" date="2020-12" db="EMBL/GenBank/DDBJ databases">
        <title>FDA dAtabase for Regulatory Grade micrObial Sequences (FDA-ARGOS): Supporting development and validation of Infectious Disease Dx tests.</title>
        <authorList>
            <person name="Minogue T."/>
            <person name="Wolcott M."/>
            <person name="Wasieloski L."/>
            <person name="Aguilar W."/>
            <person name="Moore D."/>
            <person name="Jaissle J."/>
            <person name="Tallon L."/>
            <person name="Sadzewicz L."/>
            <person name="Zhao X."/>
            <person name="Boylan J."/>
            <person name="Ott S."/>
            <person name="Bowen H."/>
            <person name="Vavikolanu K."/>
            <person name="Mehta A."/>
            <person name="Aluvathingal J."/>
            <person name="Nadendla S."/>
            <person name="Yan Y."/>
            <person name="Sichtig H."/>
        </authorList>
    </citation>
    <scope>NUCLEOTIDE SEQUENCE [LARGE SCALE GENOMIC DNA]</scope>
    <source>
        <strain evidence="1 3">FDAARGOS_949</strain>
    </source>
</reference>
<proteinExistence type="predicted"/>
<dbReference type="GeneID" id="45699107"/>
<sequence length="65" mass="7419">MAFTMNRIAILNHMANSLADTALRIGQDGNAIKAFQPIMHCLFRSFIRNFPRFPGKNSRHPARSF</sequence>
<evidence type="ECO:0000313" key="1">
    <source>
        <dbReference type="EMBL" id="QPQ93064.1"/>
    </source>
</evidence>
<organism evidence="1 3">
    <name type="scientific">Burkholderia glumae</name>
    <name type="common">Pseudomonas glumae</name>
    <dbReference type="NCBI Taxonomy" id="337"/>
    <lineage>
        <taxon>Bacteria</taxon>
        <taxon>Pseudomonadati</taxon>
        <taxon>Pseudomonadota</taxon>
        <taxon>Betaproteobacteria</taxon>
        <taxon>Burkholderiales</taxon>
        <taxon>Burkholderiaceae</taxon>
        <taxon>Burkholderia</taxon>
    </lineage>
</organism>
<evidence type="ECO:0000313" key="2">
    <source>
        <dbReference type="EMBL" id="USS47299.1"/>
    </source>
</evidence>
<dbReference type="EMBL" id="CP065601">
    <property type="protein sequence ID" value="QPQ93064.1"/>
    <property type="molecule type" value="Genomic_DNA"/>
</dbReference>
<gene>
    <name evidence="1" type="ORF">I6H06_12180</name>
    <name evidence="2" type="ORF">NFI99_20795</name>
</gene>
<name>A0AAP9Y3A7_BURGL</name>
<evidence type="ECO:0000313" key="4">
    <source>
        <dbReference type="Proteomes" id="UP001056386"/>
    </source>
</evidence>
<keyword evidence="4" id="KW-1185">Reference proteome</keyword>
<evidence type="ECO:0000313" key="3">
    <source>
        <dbReference type="Proteomes" id="UP000594892"/>
    </source>
</evidence>
<dbReference type="Proteomes" id="UP000594892">
    <property type="component" value="Chromosome 2"/>
</dbReference>
<accession>A0AAP9Y3A7</accession>